<proteinExistence type="predicted"/>
<evidence type="ECO:0000313" key="3">
    <source>
        <dbReference type="EMBL" id="RXH69164.1"/>
    </source>
</evidence>
<feature type="compositionally biased region" description="Polar residues" evidence="1">
    <location>
        <begin position="60"/>
        <end position="72"/>
    </location>
</feature>
<feature type="transmembrane region" description="Helical" evidence="2">
    <location>
        <begin position="16"/>
        <end position="41"/>
    </location>
</feature>
<keyword evidence="2" id="KW-0472">Membrane</keyword>
<evidence type="ECO:0000256" key="2">
    <source>
        <dbReference type="SAM" id="Phobius"/>
    </source>
</evidence>
<protein>
    <submittedName>
        <fullName evidence="3">Uncharacterized protein</fullName>
    </submittedName>
</protein>
<dbReference type="AlphaFoldDB" id="A0A498HFR6"/>
<evidence type="ECO:0000313" key="4">
    <source>
        <dbReference type="Proteomes" id="UP000290289"/>
    </source>
</evidence>
<evidence type="ECO:0000256" key="1">
    <source>
        <dbReference type="SAM" id="MobiDB-lite"/>
    </source>
</evidence>
<feature type="region of interest" description="Disordered" evidence="1">
    <location>
        <begin position="58"/>
        <end position="87"/>
    </location>
</feature>
<sequence length="87" mass="10066">MAYQRDKDCLPSTSDALPVLFCFVWSWLSHVNILYCFFYIYNKTKMNKGTGRALEMEGRQSLSISEPDTQSAPEPIKQRQVQLLSSR</sequence>
<keyword evidence="2" id="KW-1133">Transmembrane helix</keyword>
<dbReference type="EMBL" id="RDQH01000343">
    <property type="protein sequence ID" value="RXH69164.1"/>
    <property type="molecule type" value="Genomic_DNA"/>
</dbReference>
<keyword evidence="4" id="KW-1185">Reference proteome</keyword>
<dbReference type="Proteomes" id="UP000290289">
    <property type="component" value="Chromosome 17"/>
</dbReference>
<comment type="caution">
    <text evidence="3">The sequence shown here is derived from an EMBL/GenBank/DDBJ whole genome shotgun (WGS) entry which is preliminary data.</text>
</comment>
<name>A0A498HFR6_MALDO</name>
<keyword evidence="2" id="KW-0812">Transmembrane</keyword>
<reference evidence="3 4" key="1">
    <citation type="submission" date="2018-10" db="EMBL/GenBank/DDBJ databases">
        <title>A high-quality apple genome assembly.</title>
        <authorList>
            <person name="Hu J."/>
        </authorList>
    </citation>
    <scope>NUCLEOTIDE SEQUENCE [LARGE SCALE GENOMIC DNA]</scope>
    <source>
        <strain evidence="4">cv. HFTH1</strain>
        <tissue evidence="3">Young leaf</tissue>
    </source>
</reference>
<organism evidence="3 4">
    <name type="scientific">Malus domestica</name>
    <name type="common">Apple</name>
    <name type="synonym">Pyrus malus</name>
    <dbReference type="NCBI Taxonomy" id="3750"/>
    <lineage>
        <taxon>Eukaryota</taxon>
        <taxon>Viridiplantae</taxon>
        <taxon>Streptophyta</taxon>
        <taxon>Embryophyta</taxon>
        <taxon>Tracheophyta</taxon>
        <taxon>Spermatophyta</taxon>
        <taxon>Magnoliopsida</taxon>
        <taxon>eudicotyledons</taxon>
        <taxon>Gunneridae</taxon>
        <taxon>Pentapetalae</taxon>
        <taxon>rosids</taxon>
        <taxon>fabids</taxon>
        <taxon>Rosales</taxon>
        <taxon>Rosaceae</taxon>
        <taxon>Amygdaloideae</taxon>
        <taxon>Maleae</taxon>
        <taxon>Malus</taxon>
    </lineage>
</organism>
<accession>A0A498HFR6</accession>
<gene>
    <name evidence="3" type="ORF">DVH24_031497</name>
</gene>